<dbReference type="AlphaFoldDB" id="A0A9X3ITR2"/>
<organism evidence="2 3">
    <name type="scientific">Nannocystis pusilla</name>
    <dbReference type="NCBI Taxonomy" id="889268"/>
    <lineage>
        <taxon>Bacteria</taxon>
        <taxon>Pseudomonadati</taxon>
        <taxon>Myxococcota</taxon>
        <taxon>Polyangia</taxon>
        <taxon>Nannocystales</taxon>
        <taxon>Nannocystaceae</taxon>
        <taxon>Nannocystis</taxon>
    </lineage>
</organism>
<protein>
    <recommendedName>
        <fullName evidence="1">Histidine kinase/HSP90-like ATPase domain-containing protein</fullName>
    </recommendedName>
</protein>
<dbReference type="Gene3D" id="3.30.565.10">
    <property type="entry name" value="Histidine kinase-like ATPase, C-terminal domain"/>
    <property type="match status" value="1"/>
</dbReference>
<dbReference type="SUPFAM" id="SSF55874">
    <property type="entry name" value="ATPase domain of HSP90 chaperone/DNA topoisomerase II/histidine kinase"/>
    <property type="match status" value="1"/>
</dbReference>
<evidence type="ECO:0000313" key="3">
    <source>
        <dbReference type="Proteomes" id="UP001150924"/>
    </source>
</evidence>
<keyword evidence="3" id="KW-1185">Reference proteome</keyword>
<name>A0A9X3ITR2_9BACT</name>
<evidence type="ECO:0000259" key="1">
    <source>
        <dbReference type="Pfam" id="PF02518"/>
    </source>
</evidence>
<evidence type="ECO:0000313" key="2">
    <source>
        <dbReference type="EMBL" id="MCY1004287.1"/>
    </source>
</evidence>
<dbReference type="InterPro" id="IPR003594">
    <property type="entry name" value="HATPase_dom"/>
</dbReference>
<comment type="caution">
    <text evidence="2">The sequence shown here is derived from an EMBL/GenBank/DDBJ whole genome shotgun (WGS) entry which is preliminary data.</text>
</comment>
<proteinExistence type="predicted"/>
<dbReference type="Proteomes" id="UP001150924">
    <property type="component" value="Unassembled WGS sequence"/>
</dbReference>
<dbReference type="Pfam" id="PF02518">
    <property type="entry name" value="HATPase_c"/>
    <property type="match status" value="1"/>
</dbReference>
<reference evidence="2" key="1">
    <citation type="submission" date="2022-11" db="EMBL/GenBank/DDBJ databases">
        <title>Minimal conservation of predation-associated metabolite biosynthetic gene clusters underscores biosynthetic potential of Myxococcota including descriptions for ten novel species: Archangium lansinium sp. nov., Myxococcus landrumus sp. nov., Nannocystis bai.</title>
        <authorList>
            <person name="Ahearne A."/>
            <person name="Stevens C."/>
            <person name="Phillips K."/>
        </authorList>
    </citation>
    <scope>NUCLEOTIDE SEQUENCE</scope>
    <source>
        <strain evidence="2">Na p29</strain>
    </source>
</reference>
<feature type="domain" description="Histidine kinase/HSP90-like ATPase" evidence="1">
    <location>
        <begin position="185"/>
        <end position="272"/>
    </location>
</feature>
<gene>
    <name evidence="2" type="ORF">OV079_01615</name>
</gene>
<dbReference type="RefSeq" id="WP_267765832.1">
    <property type="nucleotide sequence ID" value="NZ_JAPNKE010000002.1"/>
</dbReference>
<accession>A0A9X3ITR2</accession>
<dbReference type="EMBL" id="JAPNKE010000002">
    <property type="protein sequence ID" value="MCY1004287.1"/>
    <property type="molecule type" value="Genomic_DNA"/>
</dbReference>
<sequence length="308" mass="34561">MVASIHDLAPADVPVVRRIYEFLRSLQRLVQRLDEPRAGVPLLQAELARQDYRELCEQIRGLGAALVAEDMPMAVRKVYHDVRGGSLSGLLMHLDLCEADEAEAEDVERVFFLVRDHLKIMRNALPDLDPAGYAVDLSPAEHDTSLLVEKWAGIAYGATDSGRVHIEMACDFRGSVSECCMEFAALDRVMYNLINNASRFASDAVVRVEIFPLAESQETDLRFVVSNLVTPEHRARLLTDLGDDFSRIFASRYTTDGHGIGLQICTDIVTHGYGLDSPREALREAYLGARLIRDHFVAWFHWPARRPA</sequence>
<dbReference type="InterPro" id="IPR036890">
    <property type="entry name" value="HATPase_C_sf"/>
</dbReference>